<feature type="region of interest" description="Disordered" evidence="1">
    <location>
        <begin position="144"/>
        <end position="191"/>
    </location>
</feature>
<reference evidence="3 4" key="1">
    <citation type="journal article" date="2008" name="Proc. Natl. Acad. Sci. U.S.A.">
        <title>Niche adaptation and genome expansion in the chlorophyll d-producing cyanobacterium Acaryochloris marina.</title>
        <authorList>
            <person name="Swingley W.D."/>
            <person name="Chen M."/>
            <person name="Cheung P.C."/>
            <person name="Conrad A.L."/>
            <person name="Dejesa L.C."/>
            <person name="Hao J."/>
            <person name="Honchak B.M."/>
            <person name="Karbach L.E."/>
            <person name="Kurdoglu A."/>
            <person name="Lahiri S."/>
            <person name="Mastrian S.D."/>
            <person name="Miyashita H."/>
            <person name="Page L."/>
            <person name="Ramakrishna P."/>
            <person name="Satoh S."/>
            <person name="Sattley W.M."/>
            <person name="Shimada Y."/>
            <person name="Taylor H.L."/>
            <person name="Tomo T."/>
            <person name="Tsuchiya T."/>
            <person name="Wang Z.T."/>
            <person name="Raymond J."/>
            <person name="Mimuro M."/>
            <person name="Blankenship R.E."/>
            <person name="Touchman J.W."/>
        </authorList>
    </citation>
    <scope>NUCLEOTIDE SEQUENCE [LARGE SCALE GENOMIC DNA]</scope>
    <source>
        <strain evidence="4">MBIC 11017</strain>
    </source>
</reference>
<dbReference type="AlphaFoldDB" id="B0CDY2"/>
<dbReference type="EMBL" id="CP000828">
    <property type="protein sequence ID" value="ABW29334.1"/>
    <property type="molecule type" value="Genomic_DNA"/>
</dbReference>
<dbReference type="Gene3D" id="1.10.260.40">
    <property type="entry name" value="lambda repressor-like DNA-binding domains"/>
    <property type="match status" value="1"/>
</dbReference>
<protein>
    <recommendedName>
        <fullName evidence="2">Cytoskeleton protein RodZ-like C-terminal domain-containing protein</fullName>
    </recommendedName>
</protein>
<dbReference type="OrthoDB" id="422634at2"/>
<keyword evidence="4" id="KW-1185">Reference proteome</keyword>
<sequence>MNPLEVEPDLTQKLAEIGTRLREARQAQDTSLEEISGKTMIPTRLLSAIEEGRVDSLPEAIYTRGFIRRFGDSVGLNGSNLADVYSGNLSQDQLETETKTKKRKLRIGGLRGGLRPVHLYVLYIALIMSAGVGLSYLTNPSAVTSAGDSPDTAGAINPKPESETKDDAEAPKNTSAKPVADPTATNNPETVRVDLTIKEASWMEIVVDGEVSYEGILSPGTNKTVVAKKELVIKAGNAGGVMMAVNKKPAQLMGEPGAIEEVKLEPEALTSQST</sequence>
<dbReference type="PANTHER" id="PTHR34475:SF1">
    <property type="entry name" value="CYTOSKELETON PROTEIN RODZ"/>
    <property type="match status" value="1"/>
</dbReference>
<dbReference type="HOGENOM" id="CLU_047530_1_1_3"/>
<proteinExistence type="predicted"/>
<dbReference type="InterPro" id="IPR001387">
    <property type="entry name" value="Cro/C1-type_HTH"/>
</dbReference>
<name>B0CDY2_ACAM1</name>
<dbReference type="Pfam" id="PF13413">
    <property type="entry name" value="HTH_25"/>
    <property type="match status" value="1"/>
</dbReference>
<dbReference type="CDD" id="cd00093">
    <property type="entry name" value="HTH_XRE"/>
    <property type="match status" value="1"/>
</dbReference>
<dbReference type="STRING" id="329726.AM1_4354"/>
<dbReference type="PANTHER" id="PTHR34475">
    <property type="match status" value="1"/>
</dbReference>
<evidence type="ECO:0000256" key="1">
    <source>
        <dbReference type="SAM" id="MobiDB-lite"/>
    </source>
</evidence>
<accession>B0CDY2</accession>
<dbReference type="eggNOG" id="COG1426">
    <property type="taxonomic scope" value="Bacteria"/>
</dbReference>
<gene>
    <name evidence="3" type="ordered locus">AM1_4354</name>
</gene>
<dbReference type="Proteomes" id="UP000000268">
    <property type="component" value="Chromosome"/>
</dbReference>
<evidence type="ECO:0000313" key="4">
    <source>
        <dbReference type="Proteomes" id="UP000000268"/>
    </source>
</evidence>
<dbReference type="KEGG" id="amr:AM1_4354"/>
<evidence type="ECO:0000259" key="2">
    <source>
        <dbReference type="Pfam" id="PF13464"/>
    </source>
</evidence>
<organism evidence="3 4">
    <name type="scientific">Acaryochloris marina (strain MBIC 11017)</name>
    <dbReference type="NCBI Taxonomy" id="329726"/>
    <lineage>
        <taxon>Bacteria</taxon>
        <taxon>Bacillati</taxon>
        <taxon>Cyanobacteriota</taxon>
        <taxon>Cyanophyceae</taxon>
        <taxon>Acaryochloridales</taxon>
        <taxon>Acaryochloridaceae</taxon>
        <taxon>Acaryochloris</taxon>
    </lineage>
</organism>
<dbReference type="InterPro" id="IPR025194">
    <property type="entry name" value="RodZ-like_C"/>
</dbReference>
<dbReference type="InterPro" id="IPR010982">
    <property type="entry name" value="Lambda_DNA-bd_dom_sf"/>
</dbReference>
<dbReference type="Pfam" id="PF13464">
    <property type="entry name" value="RodZ_C"/>
    <property type="match status" value="1"/>
</dbReference>
<dbReference type="RefSeq" id="WP_012164660.1">
    <property type="nucleotide sequence ID" value="NC_009925.1"/>
</dbReference>
<dbReference type="GO" id="GO:0003677">
    <property type="term" value="F:DNA binding"/>
    <property type="evidence" value="ECO:0007669"/>
    <property type="project" value="InterPro"/>
</dbReference>
<feature type="domain" description="Cytoskeleton protein RodZ-like C-terminal" evidence="2">
    <location>
        <begin position="195"/>
        <end position="258"/>
    </location>
</feature>
<evidence type="ECO:0000313" key="3">
    <source>
        <dbReference type="EMBL" id="ABW29334.1"/>
    </source>
</evidence>
<feature type="compositionally biased region" description="Basic and acidic residues" evidence="1">
    <location>
        <begin position="160"/>
        <end position="170"/>
    </location>
</feature>
<dbReference type="InterPro" id="IPR050400">
    <property type="entry name" value="Bact_Cytoskel_RodZ"/>
</dbReference>